<organism evidence="2 3">
    <name type="scientific">Novosphingobium aureum</name>
    <dbReference type="NCBI Taxonomy" id="2792964"/>
    <lineage>
        <taxon>Bacteria</taxon>
        <taxon>Pseudomonadati</taxon>
        <taxon>Pseudomonadota</taxon>
        <taxon>Alphaproteobacteria</taxon>
        <taxon>Sphingomonadales</taxon>
        <taxon>Sphingomonadaceae</taxon>
        <taxon>Novosphingobium</taxon>
    </lineage>
</organism>
<accession>A0A931H8X3</accession>
<dbReference type="SUPFAM" id="SSF74653">
    <property type="entry name" value="TolA/TonB C-terminal domain"/>
    <property type="match status" value="1"/>
</dbReference>
<evidence type="ECO:0000313" key="2">
    <source>
        <dbReference type="EMBL" id="MBH0111522.1"/>
    </source>
</evidence>
<sequence length="344" mass="37370">METPGLFLMRGIGSLPFGRKKPPVSIEITICHGCRRESETGDTIKMGIAIQARALIVATLLGATLVPFPVRAASEPVVLEPTMAWNVDWAANYCTLQRTFGTEEAPLLLRINSYQPGYTFEFFIAGEQTRPLGKRGSLAMTLGDHGPFDIEHPKLADSENFGPGFIFSKNIHEADPSAGDELRGEQDQPMPVADPAFDAGLRSITLSSDGHSLELRTGPLAAALKAMRSCVDNMVASWGLDPAVQAGVTRMARARDTGKLAKRIQAFYPQAQARKGENGWLSLLAMIDATGKPTSCKIQLTYADSAFNDQPCKVVMDSHFEPALDARGQPVASFWRTTINYLLS</sequence>
<keyword evidence="3" id="KW-1185">Reference proteome</keyword>
<comment type="caution">
    <text evidence="2">The sequence shown here is derived from an EMBL/GenBank/DDBJ whole genome shotgun (WGS) entry which is preliminary data.</text>
</comment>
<proteinExistence type="predicted"/>
<dbReference type="EMBL" id="JADZGI010000001">
    <property type="protein sequence ID" value="MBH0111522.1"/>
    <property type="molecule type" value="Genomic_DNA"/>
</dbReference>
<dbReference type="AlphaFoldDB" id="A0A931H8X3"/>
<dbReference type="RefSeq" id="WP_197159928.1">
    <property type="nucleotide sequence ID" value="NZ_JADZGI010000001.1"/>
</dbReference>
<evidence type="ECO:0000313" key="3">
    <source>
        <dbReference type="Proteomes" id="UP000617634"/>
    </source>
</evidence>
<dbReference type="GO" id="GO:0055085">
    <property type="term" value="P:transmembrane transport"/>
    <property type="evidence" value="ECO:0007669"/>
    <property type="project" value="InterPro"/>
</dbReference>
<name>A0A931H8X3_9SPHN</name>
<dbReference type="InterPro" id="IPR037682">
    <property type="entry name" value="TonB_C"/>
</dbReference>
<dbReference type="Proteomes" id="UP000617634">
    <property type="component" value="Unassembled WGS sequence"/>
</dbReference>
<dbReference type="Pfam" id="PF03544">
    <property type="entry name" value="TonB_C"/>
    <property type="match status" value="1"/>
</dbReference>
<reference evidence="2" key="1">
    <citation type="submission" date="2020-11" db="EMBL/GenBank/DDBJ databases">
        <title>Novosphingobium aureum sp. nov., a marine bacterium isolated from sediment of a salt flat.</title>
        <authorList>
            <person name="Yoo Y."/>
            <person name="Kim J.-J."/>
        </authorList>
    </citation>
    <scope>NUCLEOTIDE SEQUENCE</scope>
    <source>
        <strain evidence="2">YJ-S2-02</strain>
    </source>
</reference>
<evidence type="ECO:0000259" key="1">
    <source>
        <dbReference type="Pfam" id="PF03544"/>
    </source>
</evidence>
<dbReference type="Gene3D" id="3.30.1150.10">
    <property type="match status" value="1"/>
</dbReference>
<feature type="domain" description="TonB C-terminal" evidence="1">
    <location>
        <begin position="267"/>
        <end position="341"/>
    </location>
</feature>
<protein>
    <submittedName>
        <fullName evidence="2">Energy transducer TonB</fullName>
    </submittedName>
</protein>
<gene>
    <name evidence="2" type="ORF">I5E68_00970</name>
</gene>